<comment type="caution">
    <text evidence="1">The sequence shown here is derived from an EMBL/GenBank/DDBJ whole genome shotgun (WGS) entry which is preliminary data.</text>
</comment>
<dbReference type="AlphaFoldDB" id="A0AAI9VAK3"/>
<accession>A0AAI9VAK3</accession>
<reference evidence="1" key="1">
    <citation type="submission" date="2016-11" db="EMBL/GenBank/DDBJ databases">
        <title>The genome sequence of Colletotrichum cuscutae.</title>
        <authorList>
            <person name="Baroncelli R."/>
        </authorList>
    </citation>
    <scope>NUCLEOTIDE SEQUENCE</scope>
    <source>
        <strain evidence="1">IMI 304802</strain>
    </source>
</reference>
<dbReference type="Proteomes" id="UP001239213">
    <property type="component" value="Unassembled WGS sequence"/>
</dbReference>
<keyword evidence="2" id="KW-1185">Reference proteome</keyword>
<organism evidence="1 2">
    <name type="scientific">Colletotrichum cuscutae</name>
    <dbReference type="NCBI Taxonomy" id="1209917"/>
    <lineage>
        <taxon>Eukaryota</taxon>
        <taxon>Fungi</taxon>
        <taxon>Dikarya</taxon>
        <taxon>Ascomycota</taxon>
        <taxon>Pezizomycotina</taxon>
        <taxon>Sordariomycetes</taxon>
        <taxon>Hypocreomycetidae</taxon>
        <taxon>Glomerellales</taxon>
        <taxon>Glomerellaceae</taxon>
        <taxon>Colletotrichum</taxon>
        <taxon>Colletotrichum acutatum species complex</taxon>
    </lineage>
</organism>
<evidence type="ECO:0000313" key="2">
    <source>
        <dbReference type="Proteomes" id="UP001239213"/>
    </source>
</evidence>
<protein>
    <submittedName>
        <fullName evidence="1">Uncharacterized protein</fullName>
    </submittedName>
</protein>
<name>A0AAI9VAK3_9PEZI</name>
<evidence type="ECO:0000313" key="1">
    <source>
        <dbReference type="EMBL" id="KAK1474057.1"/>
    </source>
</evidence>
<proteinExistence type="predicted"/>
<gene>
    <name evidence="1" type="ORF">CCUS01_17141</name>
</gene>
<sequence length="201" mass="22462">MPYGRPSPSPVTRDKNQILTLYENRHGGAEDDMSVLDSGYMYVSIGPPSQQTKRMPVKPDTEVAGHAEGIGDAFAGDASGRLARPVTLSSPMQSAVVQVQTDVLGNRLPYATRRLFPEYMYILMAMLCYALHCESDAREEEKQIRSTYYYASSRMAWLDAFALWQRVAHHHRPMEVQTFSNLMSSGILIGEVGSEVPVDRD</sequence>
<dbReference type="EMBL" id="MPDP01000167">
    <property type="protein sequence ID" value="KAK1474057.1"/>
    <property type="molecule type" value="Genomic_DNA"/>
</dbReference>